<keyword evidence="6" id="KW-0560">Oxidoreductase</keyword>
<name>A0A7J7M428_9MAGN</name>
<dbReference type="InterPro" id="IPR006094">
    <property type="entry name" value="Oxid_FAD_bind_N"/>
</dbReference>
<comment type="caution">
    <text evidence="8">The sequence shown here is derived from an EMBL/GenBank/DDBJ whole genome shotgun (WGS) entry which is preliminary data.</text>
</comment>
<feature type="non-terminal residue" evidence="8">
    <location>
        <position position="1"/>
    </location>
</feature>
<dbReference type="SUPFAM" id="SSF55103">
    <property type="entry name" value="FAD-linked oxidases, C-terminal domain"/>
    <property type="match status" value="1"/>
</dbReference>
<evidence type="ECO:0000256" key="5">
    <source>
        <dbReference type="ARBA" id="ARBA00022827"/>
    </source>
</evidence>
<evidence type="ECO:0000256" key="3">
    <source>
        <dbReference type="ARBA" id="ARBA00011928"/>
    </source>
</evidence>
<dbReference type="Gene3D" id="3.30.465.10">
    <property type="match status" value="1"/>
</dbReference>
<evidence type="ECO:0000256" key="1">
    <source>
        <dbReference type="ARBA" id="ARBA00001974"/>
    </source>
</evidence>
<comment type="cofactor">
    <cofactor evidence="1">
        <name>FAD</name>
        <dbReference type="ChEBI" id="CHEBI:57692"/>
    </cofactor>
</comment>
<evidence type="ECO:0000256" key="4">
    <source>
        <dbReference type="ARBA" id="ARBA00022630"/>
    </source>
</evidence>
<dbReference type="PANTHER" id="PTHR13878:SF102">
    <property type="entry name" value="CYTOKININ DEHYDROGENASE 5"/>
    <property type="match status" value="1"/>
</dbReference>
<dbReference type="GO" id="GO:0009690">
    <property type="term" value="P:cytokinin metabolic process"/>
    <property type="evidence" value="ECO:0007669"/>
    <property type="project" value="InterPro"/>
</dbReference>
<protein>
    <recommendedName>
        <fullName evidence="3">cytokinin dehydrogenase</fullName>
        <ecNumber evidence="3">1.5.99.12</ecNumber>
    </recommendedName>
</protein>
<dbReference type="PANTHER" id="PTHR13878">
    <property type="entry name" value="GULONOLACTONE OXIDASE"/>
    <property type="match status" value="1"/>
</dbReference>
<dbReference type="Pfam" id="PF09265">
    <property type="entry name" value="Cytokin-bind"/>
    <property type="match status" value="1"/>
</dbReference>
<gene>
    <name evidence="8" type="ORF">GIB67_017384</name>
</gene>
<reference evidence="8 9" key="1">
    <citation type="journal article" date="2020" name="IScience">
        <title>Genome Sequencing of the Endangered Kingdonia uniflora (Circaeasteraceae, Ranunculales) Reveals Potential Mechanisms of Evolutionary Specialization.</title>
        <authorList>
            <person name="Sun Y."/>
            <person name="Deng T."/>
            <person name="Zhang A."/>
            <person name="Moore M.J."/>
            <person name="Landis J.B."/>
            <person name="Lin N."/>
            <person name="Zhang H."/>
            <person name="Zhang X."/>
            <person name="Huang J."/>
            <person name="Zhang X."/>
            <person name="Sun H."/>
            <person name="Wang H."/>
        </authorList>
    </citation>
    <scope>NUCLEOTIDE SEQUENCE [LARGE SCALE GENOMIC DNA]</scope>
    <source>
        <strain evidence="8">TB1705</strain>
        <tissue evidence="8">Leaf</tissue>
    </source>
</reference>
<keyword evidence="9" id="KW-1185">Reference proteome</keyword>
<dbReference type="Pfam" id="PF01565">
    <property type="entry name" value="FAD_binding_4"/>
    <property type="match status" value="1"/>
</dbReference>
<comment type="similarity">
    <text evidence="2">Belongs to the oxygen-dependent FAD-linked oxidoreductase family.</text>
</comment>
<dbReference type="InterPro" id="IPR050432">
    <property type="entry name" value="FAD-linked_Oxidoreductases_BP"/>
</dbReference>
<dbReference type="GO" id="GO:0019139">
    <property type="term" value="F:cytokinin dehydrogenase activity"/>
    <property type="evidence" value="ECO:0007669"/>
    <property type="project" value="UniProtKB-EC"/>
</dbReference>
<dbReference type="PROSITE" id="PS51387">
    <property type="entry name" value="FAD_PCMH"/>
    <property type="match status" value="1"/>
</dbReference>
<keyword evidence="5" id="KW-0274">FAD</keyword>
<evidence type="ECO:0000313" key="9">
    <source>
        <dbReference type="Proteomes" id="UP000541444"/>
    </source>
</evidence>
<dbReference type="EMBL" id="JACGCM010001782">
    <property type="protein sequence ID" value="KAF6149651.1"/>
    <property type="molecule type" value="Genomic_DNA"/>
</dbReference>
<dbReference type="InterPro" id="IPR016166">
    <property type="entry name" value="FAD-bd_PCMH"/>
</dbReference>
<dbReference type="InterPro" id="IPR016170">
    <property type="entry name" value="Cytok_DH_C_sf"/>
</dbReference>
<dbReference type="GO" id="GO:0071949">
    <property type="term" value="F:FAD binding"/>
    <property type="evidence" value="ECO:0007669"/>
    <property type="project" value="InterPro"/>
</dbReference>
<dbReference type="Gene3D" id="3.40.462.10">
    <property type="entry name" value="FAD-linked oxidases, C-terminal domain"/>
    <property type="match status" value="1"/>
</dbReference>
<dbReference type="AlphaFoldDB" id="A0A7J7M428"/>
<sequence length="532" mass="58811">GICSVKFANFGYPSHLRVNMASKLIILFFYYFHSKTVLALDPTKLLGNISVDPSDIKAASLDFGNISHIESLAVLYPNSALDIVHLVKKAYRSPKGFNVSARGNGHSTNGQSQVANGVVIDMSGTKAKLLRSEPAQGPMGPYVDVWGGDLWINVLNWTLRYGLAPKSWTNYLDLTVGGTLSNAGIGGQSYVHGPQTSNVYELDVVTGKGELITCSKGQNSKLFYGVLGGLGQFGIITRARIALETAPESAFLIEATYYDFSVFTKDQEYLASLHDKPASERFDGVLGYVYINQGVVSYVLEVIKYFSKSTEDTARKEIDILLVKLDFIPSTITRSNFSYVAFLDRLRQLEADERKNGTWNVPHPWIDLFVPKSGIAEFEKGIFRGILGNSTNGYLAVYPLNRNNMGYSLDLVSVIMHEMILTANPDLHTQALPFCIFVSQLLTVVGYGIREDEVVDPRDKVINHKYWEKSRKYMVAKLKSESEEGLEDSETEADPIVVGQATVSWPAATTVPVVSTRTIPHNIASLYSYMES</sequence>
<dbReference type="InterPro" id="IPR016167">
    <property type="entry name" value="FAD-bd_PCMH_sub1"/>
</dbReference>
<dbReference type="OrthoDB" id="415825at2759"/>
<evidence type="ECO:0000313" key="8">
    <source>
        <dbReference type="EMBL" id="KAF6149651.1"/>
    </source>
</evidence>
<dbReference type="InterPro" id="IPR016164">
    <property type="entry name" value="FAD-linked_Oxase-like_C"/>
</dbReference>
<organism evidence="8 9">
    <name type="scientific">Kingdonia uniflora</name>
    <dbReference type="NCBI Taxonomy" id="39325"/>
    <lineage>
        <taxon>Eukaryota</taxon>
        <taxon>Viridiplantae</taxon>
        <taxon>Streptophyta</taxon>
        <taxon>Embryophyta</taxon>
        <taxon>Tracheophyta</taxon>
        <taxon>Spermatophyta</taxon>
        <taxon>Magnoliopsida</taxon>
        <taxon>Ranunculales</taxon>
        <taxon>Circaeasteraceae</taxon>
        <taxon>Kingdonia</taxon>
    </lineage>
</organism>
<feature type="domain" description="FAD-binding PCMH-type" evidence="7">
    <location>
        <begin position="67"/>
        <end position="246"/>
    </location>
</feature>
<accession>A0A7J7M428</accession>
<dbReference type="Proteomes" id="UP000541444">
    <property type="component" value="Unassembled WGS sequence"/>
</dbReference>
<dbReference type="Gene3D" id="3.30.43.10">
    <property type="entry name" value="Uridine Diphospho-n-acetylenolpyruvylglucosamine Reductase, domain 2"/>
    <property type="match status" value="1"/>
</dbReference>
<dbReference type="EC" id="1.5.99.12" evidence="3"/>
<dbReference type="InterPro" id="IPR015345">
    <property type="entry name" value="Cytokinin_DH_FAD/cytokin-bd"/>
</dbReference>
<dbReference type="InterPro" id="IPR036318">
    <property type="entry name" value="FAD-bd_PCMH-like_sf"/>
</dbReference>
<proteinExistence type="inferred from homology"/>
<evidence type="ECO:0000256" key="6">
    <source>
        <dbReference type="ARBA" id="ARBA00023002"/>
    </source>
</evidence>
<keyword evidence="4" id="KW-0285">Flavoprotein</keyword>
<evidence type="ECO:0000259" key="7">
    <source>
        <dbReference type="PROSITE" id="PS51387"/>
    </source>
</evidence>
<dbReference type="SUPFAM" id="SSF56176">
    <property type="entry name" value="FAD-binding/transporter-associated domain-like"/>
    <property type="match status" value="1"/>
</dbReference>
<dbReference type="InterPro" id="IPR016169">
    <property type="entry name" value="FAD-bd_PCMH_sub2"/>
</dbReference>
<evidence type="ECO:0000256" key="2">
    <source>
        <dbReference type="ARBA" id="ARBA00005466"/>
    </source>
</evidence>